<comment type="caution">
    <text evidence="2">The sequence shown here is derived from an EMBL/GenBank/DDBJ whole genome shotgun (WGS) entry which is preliminary data.</text>
</comment>
<reference evidence="2" key="1">
    <citation type="submission" date="2020-10" db="EMBL/GenBank/DDBJ databases">
        <title>The Whole-Genome Sequence of Metschnikowia persimmonesis, a Novel Endophytic Yeast Species Isolated from Medicinal Plant Diospyros kaki Thumb.</title>
        <authorList>
            <person name="Rahmat E."/>
            <person name="Kang Y."/>
        </authorList>
    </citation>
    <scope>NUCLEOTIDE SEQUENCE</scope>
    <source>
        <strain evidence="2">KIOM G15050</strain>
    </source>
</reference>
<feature type="chain" id="PRO_5034109778" evidence="1">
    <location>
        <begin position="18"/>
        <end position="246"/>
    </location>
</feature>
<protein>
    <submittedName>
        <fullName evidence="2">Uncharacterized protein</fullName>
    </submittedName>
</protein>
<proteinExistence type="predicted"/>
<name>A0A8H7LAD3_9ASCO</name>
<dbReference type="EMBL" id="JACBPP010000007">
    <property type="protein sequence ID" value="KAF8000315.1"/>
    <property type="molecule type" value="Genomic_DNA"/>
</dbReference>
<gene>
    <name evidence="2" type="ORF">HF325_005244</name>
</gene>
<evidence type="ECO:0000313" key="2">
    <source>
        <dbReference type="EMBL" id="KAF8000315.1"/>
    </source>
</evidence>
<dbReference type="AlphaFoldDB" id="A0A8H7LAD3"/>
<keyword evidence="3" id="KW-1185">Reference proteome</keyword>
<feature type="signal peptide" evidence="1">
    <location>
        <begin position="1"/>
        <end position="17"/>
    </location>
</feature>
<organism evidence="2 3">
    <name type="scientific">Metschnikowia pulcherrima</name>
    <dbReference type="NCBI Taxonomy" id="27326"/>
    <lineage>
        <taxon>Eukaryota</taxon>
        <taxon>Fungi</taxon>
        <taxon>Dikarya</taxon>
        <taxon>Ascomycota</taxon>
        <taxon>Saccharomycotina</taxon>
        <taxon>Pichiomycetes</taxon>
        <taxon>Metschnikowiaceae</taxon>
        <taxon>Metschnikowia</taxon>
    </lineage>
</organism>
<accession>A0A8H7LAD3</accession>
<dbReference type="Proteomes" id="UP000649328">
    <property type="component" value="Unassembled WGS sequence"/>
</dbReference>
<evidence type="ECO:0000256" key="1">
    <source>
        <dbReference type="SAM" id="SignalP"/>
    </source>
</evidence>
<keyword evidence="1" id="KW-0732">Signal</keyword>
<sequence>MWAYATILALIIALADARSPIRITPPHDFAGGLIECTGAPTHKNATFEELLCLKPTISKPNPESILDVQRTIEQYFLRLKLYILFENRFDAHDFELDGFMLAKELSSIIDLTYIVRRISPKVARQITFMIEFFRTMSTAIDALRFYKSARIQGHQIVWSVYDLNIVLLALRDSQGRPDVKNVNFEENVRLKMLVLDELKQRQKIILSLPFGMRLTYEFQLQRAEMSLCELSEILTQQDVRSEIAGY</sequence>
<evidence type="ECO:0000313" key="3">
    <source>
        <dbReference type="Proteomes" id="UP000649328"/>
    </source>
</evidence>